<evidence type="ECO:0000256" key="3">
    <source>
        <dbReference type="ARBA" id="ARBA00007317"/>
    </source>
</evidence>
<feature type="region of interest" description="Disordered" evidence="12">
    <location>
        <begin position="84"/>
        <end position="114"/>
    </location>
</feature>
<organism evidence="15 16">
    <name type="scientific">Marinobacterium lutimaris</name>
    <dbReference type="NCBI Taxonomy" id="568106"/>
    <lineage>
        <taxon>Bacteria</taxon>
        <taxon>Pseudomonadati</taxon>
        <taxon>Pseudomonadota</taxon>
        <taxon>Gammaproteobacteria</taxon>
        <taxon>Oceanospirillales</taxon>
        <taxon>Oceanospirillaceae</taxon>
        <taxon>Marinobacterium</taxon>
    </lineage>
</organism>
<evidence type="ECO:0000313" key="15">
    <source>
        <dbReference type="EMBL" id="SEF74150.1"/>
    </source>
</evidence>
<dbReference type="SUPFAM" id="SSF52777">
    <property type="entry name" value="CoA-dependent acyltransferases"/>
    <property type="match status" value="1"/>
</dbReference>
<dbReference type="InterPro" id="IPR001078">
    <property type="entry name" value="2-oxoacid_DH_actylTfrase"/>
</dbReference>
<sequence>MSIDIKAPTFPESVADGTVATWHKQPGEACSADDLIVDIETDKVVLEVVAPADGVIKEIVKNEGDTVLSDEVIAIFEEGAAGASAPAKEAAAPAAAETTTEAAGETGDGDKVGPAARKLIDENNLDASQIPATGKGGGITKEDVQNYLKNKPAAPAAKPAAAAAPVNVPVGERTEKRVPMTRLRATIAKRLVEAQQNAAMLTTYNEVNMKPVMELRKQYKDLFEKTHNGTRLGFMSFFVKAATEALKRFPAVNASIDGNDMVYHGYQDIGVAVSTERGLMVPVLRDTDSMSLADVESTIADFGKRGRDGKLGMDDMQGGTFTITNGGVFGSLMSTPILNPPQTAILGMHKIQERPMAVNGEVVILPMMYLALSYDHRMIDGKEAVQFLVTIKDLLEDPARMLLDI</sequence>
<dbReference type="InterPro" id="IPR004167">
    <property type="entry name" value="PSBD"/>
</dbReference>
<keyword evidence="9 11" id="KW-0012">Acyltransferase</keyword>
<dbReference type="FunFam" id="3.30.559.10:FF:000007">
    <property type="entry name" value="Dihydrolipoamide acetyltransferase component of pyruvate dehydrogenase complex"/>
    <property type="match status" value="1"/>
</dbReference>
<evidence type="ECO:0000256" key="12">
    <source>
        <dbReference type="SAM" id="MobiDB-lite"/>
    </source>
</evidence>
<dbReference type="GO" id="GO:0045252">
    <property type="term" value="C:oxoglutarate dehydrogenase complex"/>
    <property type="evidence" value="ECO:0007669"/>
    <property type="project" value="UniProtKB-UniRule"/>
</dbReference>
<dbReference type="InterPro" id="IPR050537">
    <property type="entry name" value="2-oxoacid_dehydrogenase"/>
</dbReference>
<evidence type="ECO:0000256" key="2">
    <source>
        <dbReference type="ARBA" id="ARBA00005145"/>
    </source>
</evidence>
<evidence type="ECO:0000256" key="1">
    <source>
        <dbReference type="ARBA" id="ARBA00004052"/>
    </source>
</evidence>
<dbReference type="EMBL" id="FNVQ01000001">
    <property type="protein sequence ID" value="SEF74150.1"/>
    <property type="molecule type" value="Genomic_DNA"/>
</dbReference>
<dbReference type="InterPro" id="IPR006255">
    <property type="entry name" value="SucB"/>
</dbReference>
<dbReference type="PROSITE" id="PS51826">
    <property type="entry name" value="PSBD"/>
    <property type="match status" value="1"/>
</dbReference>
<dbReference type="EC" id="2.3.1.61" evidence="4 11"/>
<dbReference type="NCBIfam" id="NF004309">
    <property type="entry name" value="PRK05704.1"/>
    <property type="match status" value="1"/>
</dbReference>
<dbReference type="SUPFAM" id="SSF51230">
    <property type="entry name" value="Single hybrid motif"/>
    <property type="match status" value="1"/>
</dbReference>
<dbReference type="InterPro" id="IPR036625">
    <property type="entry name" value="E3-bd_dom_sf"/>
</dbReference>
<dbReference type="Pfam" id="PF00198">
    <property type="entry name" value="2-oxoacid_dh"/>
    <property type="match status" value="1"/>
</dbReference>
<keyword evidence="8 11" id="KW-0450">Lipoyl</keyword>
<dbReference type="Gene3D" id="4.10.320.10">
    <property type="entry name" value="E3-binding domain"/>
    <property type="match status" value="1"/>
</dbReference>
<dbReference type="Proteomes" id="UP000236745">
    <property type="component" value="Unassembled WGS sequence"/>
</dbReference>
<comment type="function">
    <text evidence="1 11">E2 component of the 2-oxoglutarate dehydrogenase (OGDH) complex which catalyzes the second step in the conversion of 2-oxoglutarate to succinyl-CoA and CO(2).</text>
</comment>
<comment type="similarity">
    <text evidence="3 11">Belongs to the 2-oxoacid dehydrogenase family.</text>
</comment>
<dbReference type="GO" id="GO:0004149">
    <property type="term" value="F:dihydrolipoyllysine-residue succinyltransferase activity"/>
    <property type="evidence" value="ECO:0007669"/>
    <property type="project" value="UniProtKB-UniRule"/>
</dbReference>
<dbReference type="Gene3D" id="3.30.559.10">
    <property type="entry name" value="Chloramphenicol acetyltransferase-like domain"/>
    <property type="match status" value="1"/>
</dbReference>
<dbReference type="PANTHER" id="PTHR43416:SF5">
    <property type="entry name" value="DIHYDROLIPOYLLYSINE-RESIDUE SUCCINYLTRANSFERASE COMPONENT OF 2-OXOGLUTARATE DEHYDROGENASE COMPLEX, MITOCHONDRIAL"/>
    <property type="match status" value="1"/>
</dbReference>
<dbReference type="CDD" id="cd06849">
    <property type="entry name" value="lipoyl_domain"/>
    <property type="match status" value="1"/>
</dbReference>
<comment type="pathway">
    <text evidence="2 11">Amino-acid degradation; L-lysine degradation via saccharopine pathway; glutaryl-CoA from L-lysine: step 6/6.</text>
</comment>
<gene>
    <name evidence="15" type="ORF">SAMN05444390_101377</name>
</gene>
<dbReference type="InterPro" id="IPR023213">
    <property type="entry name" value="CAT-like_dom_sf"/>
</dbReference>
<keyword evidence="6 11" id="KW-0816">Tricarboxylic acid cycle</keyword>
<evidence type="ECO:0000256" key="9">
    <source>
        <dbReference type="ARBA" id="ARBA00023315"/>
    </source>
</evidence>
<reference evidence="15 16" key="1">
    <citation type="submission" date="2016-10" db="EMBL/GenBank/DDBJ databases">
        <authorList>
            <person name="de Groot N.N."/>
        </authorList>
    </citation>
    <scope>NUCLEOTIDE SEQUENCE [LARGE SCALE GENOMIC DNA]</scope>
    <source>
        <strain evidence="15 16">DSM 22012</strain>
    </source>
</reference>
<evidence type="ECO:0000256" key="11">
    <source>
        <dbReference type="RuleBase" id="RU361138"/>
    </source>
</evidence>
<name>A0A1H5UGI1_9GAMM</name>
<comment type="catalytic activity">
    <reaction evidence="10 11">
        <text>N(6)-[(R)-dihydrolipoyl]-L-lysyl-[protein] + succinyl-CoA = N(6)-[(R)-S(8)-succinyldihydrolipoyl]-L-lysyl-[protein] + CoA</text>
        <dbReference type="Rhea" id="RHEA:15213"/>
        <dbReference type="Rhea" id="RHEA-COMP:10475"/>
        <dbReference type="Rhea" id="RHEA-COMP:20092"/>
        <dbReference type="ChEBI" id="CHEBI:57287"/>
        <dbReference type="ChEBI" id="CHEBI:57292"/>
        <dbReference type="ChEBI" id="CHEBI:83100"/>
        <dbReference type="ChEBI" id="CHEBI:83120"/>
        <dbReference type="EC" id="2.3.1.61"/>
    </reaction>
</comment>
<keyword evidence="7 11" id="KW-0808">Transferase</keyword>
<accession>A0A1H5UGI1</accession>
<dbReference type="InterPro" id="IPR000089">
    <property type="entry name" value="Biotin_lipoyl"/>
</dbReference>
<dbReference type="NCBIfam" id="TIGR01347">
    <property type="entry name" value="sucB"/>
    <property type="match status" value="1"/>
</dbReference>
<proteinExistence type="inferred from homology"/>
<dbReference type="PANTHER" id="PTHR43416">
    <property type="entry name" value="DIHYDROLIPOYLLYSINE-RESIDUE SUCCINYLTRANSFERASE COMPONENT OF 2-OXOGLUTARATE DEHYDROGENASE COMPLEX, MITOCHONDRIAL-RELATED"/>
    <property type="match status" value="1"/>
</dbReference>
<dbReference type="Pfam" id="PF02817">
    <property type="entry name" value="E3_binding"/>
    <property type="match status" value="1"/>
</dbReference>
<evidence type="ECO:0000259" key="13">
    <source>
        <dbReference type="PROSITE" id="PS50968"/>
    </source>
</evidence>
<dbReference type="Pfam" id="PF00364">
    <property type="entry name" value="Biotin_lipoyl"/>
    <property type="match status" value="1"/>
</dbReference>
<dbReference type="SUPFAM" id="SSF47005">
    <property type="entry name" value="Peripheral subunit-binding domain of 2-oxo acid dehydrogenase complex"/>
    <property type="match status" value="1"/>
</dbReference>
<dbReference type="RefSeq" id="WP_104001378.1">
    <property type="nucleotide sequence ID" value="NZ_FNVQ01000001.1"/>
</dbReference>
<dbReference type="AlphaFoldDB" id="A0A1H5UGI1"/>
<dbReference type="GO" id="GO:0006099">
    <property type="term" value="P:tricarboxylic acid cycle"/>
    <property type="evidence" value="ECO:0007669"/>
    <property type="project" value="UniProtKB-UniRule"/>
</dbReference>
<dbReference type="Gene3D" id="2.40.50.100">
    <property type="match status" value="1"/>
</dbReference>
<keyword evidence="16" id="KW-1185">Reference proteome</keyword>
<feature type="compositionally biased region" description="Low complexity" evidence="12">
    <location>
        <begin position="84"/>
        <end position="105"/>
    </location>
</feature>
<dbReference type="GO" id="GO:0033512">
    <property type="term" value="P:L-lysine catabolic process to acetyl-CoA via saccharopine"/>
    <property type="evidence" value="ECO:0007669"/>
    <property type="project" value="UniProtKB-UniRule"/>
</dbReference>
<evidence type="ECO:0000259" key="14">
    <source>
        <dbReference type="PROSITE" id="PS51826"/>
    </source>
</evidence>
<evidence type="ECO:0000256" key="7">
    <source>
        <dbReference type="ARBA" id="ARBA00022679"/>
    </source>
</evidence>
<dbReference type="InterPro" id="IPR011053">
    <property type="entry name" value="Single_hybrid_motif"/>
</dbReference>
<feature type="domain" description="Lipoyl-binding" evidence="13">
    <location>
        <begin position="2"/>
        <end position="77"/>
    </location>
</feature>
<comment type="cofactor">
    <cofactor evidence="11">
        <name>(R)-lipoate</name>
        <dbReference type="ChEBI" id="CHEBI:83088"/>
    </cofactor>
    <text evidence="11">Binds 1 lipoyl cofactor covalently.</text>
</comment>
<evidence type="ECO:0000256" key="4">
    <source>
        <dbReference type="ARBA" id="ARBA00012945"/>
    </source>
</evidence>
<protein>
    <recommendedName>
        <fullName evidence="5 11">Dihydrolipoyllysine-residue succinyltransferase component of 2-oxoglutarate dehydrogenase complex</fullName>
        <ecNumber evidence="4 11">2.3.1.61</ecNumber>
    </recommendedName>
    <alternativeName>
        <fullName evidence="11">2-oxoglutarate dehydrogenase complex component E2</fullName>
    </alternativeName>
</protein>
<dbReference type="GO" id="GO:0005829">
    <property type="term" value="C:cytosol"/>
    <property type="evidence" value="ECO:0007669"/>
    <property type="project" value="TreeGrafter"/>
</dbReference>
<feature type="domain" description="Peripheral subunit-binding (PSBD)" evidence="14">
    <location>
        <begin position="111"/>
        <end position="148"/>
    </location>
</feature>
<evidence type="ECO:0000256" key="10">
    <source>
        <dbReference type="ARBA" id="ARBA00052761"/>
    </source>
</evidence>
<dbReference type="PROSITE" id="PS50968">
    <property type="entry name" value="BIOTINYL_LIPOYL"/>
    <property type="match status" value="1"/>
</dbReference>
<evidence type="ECO:0000256" key="5">
    <source>
        <dbReference type="ARBA" id="ARBA00019511"/>
    </source>
</evidence>
<dbReference type="OrthoDB" id="9805770at2"/>
<evidence type="ECO:0000256" key="8">
    <source>
        <dbReference type="ARBA" id="ARBA00022823"/>
    </source>
</evidence>
<evidence type="ECO:0000313" key="16">
    <source>
        <dbReference type="Proteomes" id="UP000236745"/>
    </source>
</evidence>
<dbReference type="UniPathway" id="UPA00868">
    <property type="reaction ID" value="UER00840"/>
</dbReference>
<evidence type="ECO:0000256" key="6">
    <source>
        <dbReference type="ARBA" id="ARBA00022532"/>
    </source>
</evidence>